<accession>A0A1C0ACC7</accession>
<keyword evidence="1" id="KW-1133">Transmembrane helix</keyword>
<organism evidence="2 3">
    <name type="scientific">Orenia metallireducens</name>
    <dbReference type="NCBI Taxonomy" id="1413210"/>
    <lineage>
        <taxon>Bacteria</taxon>
        <taxon>Bacillati</taxon>
        <taxon>Bacillota</taxon>
        <taxon>Clostridia</taxon>
        <taxon>Halanaerobiales</taxon>
        <taxon>Halobacteroidaceae</taxon>
        <taxon>Orenia</taxon>
    </lineage>
</organism>
<dbReference type="EMBL" id="LWDV01000006">
    <property type="protein sequence ID" value="OCL28014.1"/>
    <property type="molecule type" value="Genomic_DNA"/>
</dbReference>
<evidence type="ECO:0000256" key="1">
    <source>
        <dbReference type="SAM" id="Phobius"/>
    </source>
</evidence>
<dbReference type="AlphaFoldDB" id="A0A1C0ACC7"/>
<comment type="caution">
    <text evidence="2">The sequence shown here is derived from an EMBL/GenBank/DDBJ whole genome shotgun (WGS) entry which is preliminary data.</text>
</comment>
<keyword evidence="1" id="KW-0472">Membrane</keyword>
<dbReference type="Proteomes" id="UP000093514">
    <property type="component" value="Unassembled WGS sequence"/>
</dbReference>
<protein>
    <submittedName>
        <fullName evidence="2">Uncharacterized protein</fullName>
    </submittedName>
</protein>
<evidence type="ECO:0000313" key="3">
    <source>
        <dbReference type="Proteomes" id="UP000093514"/>
    </source>
</evidence>
<reference evidence="2 3" key="2">
    <citation type="submission" date="2016-08" db="EMBL/GenBank/DDBJ databases">
        <title>Orenia metallireducens sp. nov. strain Z6, a Novel Metal-reducing Firmicute from the Deep Subsurface.</title>
        <authorList>
            <person name="Maxim B.I."/>
            <person name="Kenneth K."/>
            <person name="Flynn T.M."/>
            <person name="Oloughlin E.J."/>
            <person name="Locke R.A."/>
            <person name="Weber J.R."/>
            <person name="Egan S.M."/>
            <person name="Mackie R.I."/>
            <person name="Cann I.K."/>
        </authorList>
    </citation>
    <scope>NUCLEOTIDE SEQUENCE [LARGE SCALE GENOMIC DNA]</scope>
    <source>
        <strain evidence="2 3">Z6</strain>
    </source>
</reference>
<keyword evidence="3" id="KW-1185">Reference proteome</keyword>
<name>A0A1C0ACC7_9FIRM</name>
<dbReference type="Pfam" id="PF14276">
    <property type="entry name" value="DUF4363"/>
    <property type="match status" value="1"/>
</dbReference>
<feature type="transmembrane region" description="Helical" evidence="1">
    <location>
        <begin position="5"/>
        <end position="24"/>
    </location>
</feature>
<gene>
    <name evidence="2" type="ORF">U472_02100</name>
</gene>
<dbReference type="InterPro" id="IPR025373">
    <property type="entry name" value="DUF4363"/>
</dbReference>
<reference evidence="3" key="1">
    <citation type="submission" date="2016-07" db="EMBL/GenBank/DDBJ databases">
        <authorList>
            <person name="Florea S."/>
            <person name="Webb J.S."/>
            <person name="Jaromczyk J."/>
            <person name="Schardl C.L."/>
        </authorList>
    </citation>
    <scope>NUCLEOTIDE SEQUENCE [LARGE SCALE GENOMIC DNA]</scope>
    <source>
        <strain evidence="3">Z6</strain>
    </source>
</reference>
<sequence>MRNKLIDVILLSFIIISLLGYFILSNQVFEDDSLRDKFQLVEGYIISEDWDKAKELSINIKFSWDKQKPWIMLNFAEAEFSNFEITLNQIIGGVIAKDTATALSNTLVAKDMWENFKRVVPEP</sequence>
<dbReference type="OrthoDB" id="2112926at2"/>
<evidence type="ECO:0000313" key="2">
    <source>
        <dbReference type="EMBL" id="OCL28014.1"/>
    </source>
</evidence>
<proteinExistence type="predicted"/>
<dbReference type="RefSeq" id="WP_068715036.1">
    <property type="nucleotide sequence ID" value="NZ_LWDV01000006.1"/>
</dbReference>
<keyword evidence="1" id="KW-0812">Transmembrane</keyword>